<protein>
    <submittedName>
        <fullName evidence="3">Uncharacterized protein</fullName>
    </submittedName>
</protein>
<evidence type="ECO:0000256" key="2">
    <source>
        <dbReference type="SAM" id="Phobius"/>
    </source>
</evidence>
<sequence length="185" mass="19955">MPTTQTKISSPSTPLSDAGSVLLGSGLAVFLLAAFACVAIKRRETRNTRRPHPPPSQSRNKPSHHDVQLAASVSTSTWRAIQPLAVQTPFRGRRRQEYRASHSSLNNKRHPLSAAGRDPSIDSGTLLEESQFFSATNSDHHLQITVLIAMPLPPEDGRNDRPSHDVAVADANMAIGIADEVSPAS</sequence>
<keyword evidence="2" id="KW-0472">Membrane</keyword>
<gene>
    <name evidence="3" type="ORF">B0H16DRAFT_1698042</name>
</gene>
<accession>A0AAD7MP42</accession>
<organism evidence="3 4">
    <name type="scientific">Mycena metata</name>
    <dbReference type="NCBI Taxonomy" id="1033252"/>
    <lineage>
        <taxon>Eukaryota</taxon>
        <taxon>Fungi</taxon>
        <taxon>Dikarya</taxon>
        <taxon>Basidiomycota</taxon>
        <taxon>Agaricomycotina</taxon>
        <taxon>Agaricomycetes</taxon>
        <taxon>Agaricomycetidae</taxon>
        <taxon>Agaricales</taxon>
        <taxon>Marasmiineae</taxon>
        <taxon>Mycenaceae</taxon>
        <taxon>Mycena</taxon>
    </lineage>
</organism>
<feature type="region of interest" description="Disordered" evidence="1">
    <location>
        <begin position="89"/>
        <end position="117"/>
    </location>
</feature>
<dbReference type="EMBL" id="JARKIB010000187">
    <property type="protein sequence ID" value="KAJ7726354.1"/>
    <property type="molecule type" value="Genomic_DNA"/>
</dbReference>
<reference evidence="3" key="1">
    <citation type="submission" date="2023-03" db="EMBL/GenBank/DDBJ databases">
        <title>Massive genome expansion in bonnet fungi (Mycena s.s.) driven by repeated elements and novel gene families across ecological guilds.</title>
        <authorList>
            <consortium name="Lawrence Berkeley National Laboratory"/>
            <person name="Harder C.B."/>
            <person name="Miyauchi S."/>
            <person name="Viragh M."/>
            <person name="Kuo A."/>
            <person name="Thoen E."/>
            <person name="Andreopoulos B."/>
            <person name="Lu D."/>
            <person name="Skrede I."/>
            <person name="Drula E."/>
            <person name="Henrissat B."/>
            <person name="Morin E."/>
            <person name="Kohler A."/>
            <person name="Barry K."/>
            <person name="LaButti K."/>
            <person name="Morin E."/>
            <person name="Salamov A."/>
            <person name="Lipzen A."/>
            <person name="Mereny Z."/>
            <person name="Hegedus B."/>
            <person name="Baldrian P."/>
            <person name="Stursova M."/>
            <person name="Weitz H."/>
            <person name="Taylor A."/>
            <person name="Grigoriev I.V."/>
            <person name="Nagy L.G."/>
            <person name="Martin F."/>
            <person name="Kauserud H."/>
        </authorList>
    </citation>
    <scope>NUCLEOTIDE SEQUENCE</scope>
    <source>
        <strain evidence="3">CBHHK182m</strain>
    </source>
</reference>
<evidence type="ECO:0000313" key="4">
    <source>
        <dbReference type="Proteomes" id="UP001215598"/>
    </source>
</evidence>
<feature type="region of interest" description="Disordered" evidence="1">
    <location>
        <begin position="45"/>
        <end position="74"/>
    </location>
</feature>
<keyword evidence="2" id="KW-1133">Transmembrane helix</keyword>
<comment type="caution">
    <text evidence="3">The sequence shown here is derived from an EMBL/GenBank/DDBJ whole genome shotgun (WGS) entry which is preliminary data.</text>
</comment>
<dbReference type="AlphaFoldDB" id="A0AAD7MP42"/>
<proteinExistence type="predicted"/>
<dbReference type="Proteomes" id="UP001215598">
    <property type="component" value="Unassembled WGS sequence"/>
</dbReference>
<name>A0AAD7MP42_9AGAR</name>
<feature type="transmembrane region" description="Helical" evidence="2">
    <location>
        <begin position="20"/>
        <end position="40"/>
    </location>
</feature>
<evidence type="ECO:0000313" key="3">
    <source>
        <dbReference type="EMBL" id="KAJ7726354.1"/>
    </source>
</evidence>
<keyword evidence="2" id="KW-0812">Transmembrane</keyword>
<evidence type="ECO:0000256" key="1">
    <source>
        <dbReference type="SAM" id="MobiDB-lite"/>
    </source>
</evidence>
<keyword evidence="4" id="KW-1185">Reference proteome</keyword>